<dbReference type="Pfam" id="PF01565">
    <property type="entry name" value="FAD_binding_4"/>
    <property type="match status" value="1"/>
</dbReference>
<dbReference type="Gene3D" id="1.10.1060.10">
    <property type="entry name" value="Alpha-helical ferredoxin"/>
    <property type="match status" value="1"/>
</dbReference>
<evidence type="ECO:0000256" key="3">
    <source>
        <dbReference type="ARBA" id="ARBA00022723"/>
    </source>
</evidence>
<dbReference type="SUPFAM" id="SSF46548">
    <property type="entry name" value="alpha-helical ferredoxin"/>
    <property type="match status" value="1"/>
</dbReference>
<proteinExistence type="inferred from homology"/>
<dbReference type="PROSITE" id="PS51387">
    <property type="entry name" value="FAD_PCMH"/>
    <property type="match status" value="1"/>
</dbReference>
<evidence type="ECO:0000259" key="8">
    <source>
        <dbReference type="PROSITE" id="PS51387"/>
    </source>
</evidence>
<dbReference type="GO" id="GO:1903457">
    <property type="term" value="P:lactate catabolic process"/>
    <property type="evidence" value="ECO:0007669"/>
    <property type="project" value="TreeGrafter"/>
</dbReference>
<dbReference type="PANTHER" id="PTHR11748:SF111">
    <property type="entry name" value="D-LACTATE DEHYDROGENASE, MITOCHONDRIAL-RELATED"/>
    <property type="match status" value="1"/>
</dbReference>
<dbReference type="SUPFAM" id="SSF55103">
    <property type="entry name" value="FAD-linked oxidases, C-terminal domain"/>
    <property type="match status" value="1"/>
</dbReference>
<dbReference type="GO" id="GO:0071949">
    <property type="term" value="F:FAD binding"/>
    <property type="evidence" value="ECO:0007669"/>
    <property type="project" value="InterPro"/>
</dbReference>
<evidence type="ECO:0000256" key="5">
    <source>
        <dbReference type="ARBA" id="ARBA00023004"/>
    </source>
</evidence>
<dbReference type="PANTHER" id="PTHR11748">
    <property type="entry name" value="D-LACTATE DEHYDROGENASE"/>
    <property type="match status" value="1"/>
</dbReference>
<dbReference type="Proteomes" id="UP000319771">
    <property type="component" value="Unassembled WGS sequence"/>
</dbReference>
<dbReference type="SUPFAM" id="SSF56176">
    <property type="entry name" value="FAD-binding/transporter-associated domain-like"/>
    <property type="match status" value="1"/>
</dbReference>
<dbReference type="GO" id="GO:0008720">
    <property type="term" value="F:D-lactate dehydrogenase (NAD+) activity"/>
    <property type="evidence" value="ECO:0007669"/>
    <property type="project" value="TreeGrafter"/>
</dbReference>
<dbReference type="Pfam" id="PF12838">
    <property type="entry name" value="Fer4_7"/>
    <property type="match status" value="1"/>
</dbReference>
<evidence type="ECO:0000256" key="2">
    <source>
        <dbReference type="ARBA" id="ARBA00022630"/>
    </source>
</evidence>
<dbReference type="InterPro" id="IPR016167">
    <property type="entry name" value="FAD-bd_PCMH_sub1"/>
</dbReference>
<dbReference type="InterPro" id="IPR016169">
    <property type="entry name" value="FAD-bd_PCMH_sub2"/>
</dbReference>
<feature type="domain" description="4Fe-4S ferredoxin-type" evidence="7">
    <location>
        <begin position="850"/>
        <end position="880"/>
    </location>
</feature>
<dbReference type="SUPFAM" id="SSF54862">
    <property type="entry name" value="4Fe-4S ferredoxins"/>
    <property type="match status" value="1"/>
</dbReference>
<dbReference type="InterPro" id="IPR016164">
    <property type="entry name" value="FAD-linked_Oxase-like_C"/>
</dbReference>
<dbReference type="InterPro" id="IPR017896">
    <property type="entry name" value="4Fe4S_Fe-S-bd"/>
</dbReference>
<dbReference type="InterPro" id="IPR009051">
    <property type="entry name" value="Helical_ferredxn"/>
</dbReference>
<keyword evidence="5" id="KW-0408">Iron</keyword>
<protein>
    <submittedName>
        <fullName evidence="9">FAD-binding protein</fullName>
    </submittedName>
</protein>
<dbReference type="Gene3D" id="3.30.465.10">
    <property type="match status" value="1"/>
</dbReference>
<dbReference type="InterPro" id="IPR016166">
    <property type="entry name" value="FAD-bd_PCMH"/>
</dbReference>
<feature type="domain" description="FAD-binding PCMH-type" evidence="8">
    <location>
        <begin position="127"/>
        <end position="327"/>
    </location>
</feature>
<dbReference type="GO" id="GO:0004458">
    <property type="term" value="F:D-lactate dehydrogenase (cytochrome) activity"/>
    <property type="evidence" value="ECO:0007669"/>
    <property type="project" value="TreeGrafter"/>
</dbReference>
<dbReference type="InterPro" id="IPR036318">
    <property type="entry name" value="FAD-bd_PCMH-like_sf"/>
</dbReference>
<dbReference type="PROSITE" id="PS51379">
    <property type="entry name" value="4FE4S_FER_2"/>
    <property type="match status" value="2"/>
</dbReference>
<keyword evidence="4" id="KW-0274">FAD</keyword>
<dbReference type="GO" id="GO:0046872">
    <property type="term" value="F:metal ion binding"/>
    <property type="evidence" value="ECO:0007669"/>
    <property type="project" value="UniProtKB-KW"/>
</dbReference>
<evidence type="ECO:0000256" key="6">
    <source>
        <dbReference type="ARBA" id="ARBA00023014"/>
    </source>
</evidence>
<name>A0A538UE97_UNCEI</name>
<dbReference type="Gene3D" id="3.30.70.20">
    <property type="match status" value="1"/>
</dbReference>
<organism evidence="9 10">
    <name type="scientific">Eiseniibacteriota bacterium</name>
    <dbReference type="NCBI Taxonomy" id="2212470"/>
    <lineage>
        <taxon>Bacteria</taxon>
        <taxon>Candidatus Eiseniibacteriota</taxon>
    </lineage>
</organism>
<dbReference type="Gene3D" id="3.30.43.10">
    <property type="entry name" value="Uridine Diphospho-n-acetylenolpyruvylglucosamine Reductase, domain 2"/>
    <property type="match status" value="1"/>
</dbReference>
<sequence>MSPPGGGALPRTLRDEPLSFLSRVIGQSLSQFSELLPDQRSAALKPVIADLHFFLDEGRPLAERDAPPHTKALAESLEQALRAEPGAEAGPAAASRRERIITDAFLRGEADRDQNVYLGRLFTRQLTQAVPDLIFQPVDLAEAARALRWGREQVVPVTLRGAASTAMGGAVPNEGGLTLDLSRLDHVDLDVAAGVAVVGAGARLRTVHRRLAQAGVALKVYPSNLGGTLIGWFVTGGIGMNAYDRGRALDSVRAADVLLPAGEHVRFHDDGRLDVPDGAQRRKTLAATEAEAWFVAQGYQPMTLADLAGSEGVLGLVLRLTVMVERRTEIGAFLMGFERREAAFQAVAWVRKTAGDRFPPPANLKLLSGSHLDHIRHVWEDEASREWRERPGRLSSGADMPWTRIVGPEALGATTALDYAAAGAYLFVDFLDLEAARAFARTLAACPGGPRVLGPESVRFASERFRPQQTKRLGPGLLAGEIVMPADEVPRFLPAAEALARGAGRQLDAEVYYLSGGEALVIAAYLVDHRRGAFAVDLMVAPALIDLAMARHHGRPYVLGRWQSPWFERRFGPPAAARLRGIKTALDPAALLSRGVLFGLKLRGPLGALATAGFGPGVGFMRVACATPMLRWLVALARGLAGATRGPAHGRGEPALVGAPFRASAPGPTAAVRRASPQAAAARALTCVNCGECNSVCPIFHESGIRLPQMLTHLGEAMHAGEALGATGGTLLDLCMRCGNCEEVCQAGIPHLPLYEAMQGAADRERGADRERHVALLALLRGSPRYAREFLEIRPGAYARRTPASLPGVARFILMRAENDAGPAATCIHCGACVAVCPTSANREFEGTDPRWITTEQGRCIGCGTCVEVCPANLQNGGQTLRVMEAPTRDWFLALEEIERTGDRDEGAAHRRGAGGHG</sequence>
<dbReference type="EMBL" id="VBPB01000019">
    <property type="protein sequence ID" value="TMQ74049.1"/>
    <property type="molecule type" value="Genomic_DNA"/>
</dbReference>
<evidence type="ECO:0000313" key="9">
    <source>
        <dbReference type="EMBL" id="TMQ74049.1"/>
    </source>
</evidence>
<dbReference type="Pfam" id="PF13183">
    <property type="entry name" value="Fer4_8"/>
    <property type="match status" value="1"/>
</dbReference>
<keyword evidence="6" id="KW-0411">Iron-sulfur</keyword>
<accession>A0A538UE97</accession>
<keyword evidence="3" id="KW-0479">Metal-binding</keyword>
<dbReference type="GO" id="GO:0051536">
    <property type="term" value="F:iron-sulfur cluster binding"/>
    <property type="evidence" value="ECO:0007669"/>
    <property type="project" value="UniProtKB-KW"/>
</dbReference>
<dbReference type="PROSITE" id="PS00198">
    <property type="entry name" value="4FE4S_FER_1"/>
    <property type="match status" value="2"/>
</dbReference>
<evidence type="ECO:0000256" key="4">
    <source>
        <dbReference type="ARBA" id="ARBA00022827"/>
    </source>
</evidence>
<evidence type="ECO:0000256" key="1">
    <source>
        <dbReference type="ARBA" id="ARBA00008000"/>
    </source>
</evidence>
<dbReference type="AlphaFoldDB" id="A0A538UE97"/>
<feature type="domain" description="4Fe-4S ferredoxin-type" evidence="7">
    <location>
        <begin position="815"/>
        <end position="847"/>
    </location>
</feature>
<comment type="caution">
    <text evidence="9">The sequence shown here is derived from an EMBL/GenBank/DDBJ whole genome shotgun (WGS) entry which is preliminary data.</text>
</comment>
<dbReference type="InterPro" id="IPR006094">
    <property type="entry name" value="Oxid_FAD_bind_N"/>
</dbReference>
<evidence type="ECO:0000313" key="10">
    <source>
        <dbReference type="Proteomes" id="UP000319771"/>
    </source>
</evidence>
<comment type="similarity">
    <text evidence="1">Belongs to the FAD-binding oxidoreductase/transferase type 4 family.</text>
</comment>
<gene>
    <name evidence="9" type="ORF">E6K81_01545</name>
</gene>
<dbReference type="InterPro" id="IPR017900">
    <property type="entry name" value="4Fe4S_Fe_S_CS"/>
</dbReference>
<reference evidence="9 10" key="1">
    <citation type="journal article" date="2019" name="Nat. Microbiol.">
        <title>Mediterranean grassland soil C-N compound turnover is dependent on rainfall and depth, and is mediated by genomically divergent microorganisms.</title>
        <authorList>
            <person name="Diamond S."/>
            <person name="Andeer P.F."/>
            <person name="Li Z."/>
            <person name="Crits-Christoph A."/>
            <person name="Burstein D."/>
            <person name="Anantharaman K."/>
            <person name="Lane K.R."/>
            <person name="Thomas B.C."/>
            <person name="Pan C."/>
            <person name="Northen T.R."/>
            <person name="Banfield J.F."/>
        </authorList>
    </citation>
    <scope>NUCLEOTIDE SEQUENCE [LARGE SCALE GENOMIC DNA]</scope>
    <source>
        <strain evidence="9">WS_11</strain>
    </source>
</reference>
<keyword evidence="2" id="KW-0285">Flavoprotein</keyword>
<evidence type="ECO:0000259" key="7">
    <source>
        <dbReference type="PROSITE" id="PS51379"/>
    </source>
</evidence>